<dbReference type="SUPFAM" id="SSF53335">
    <property type="entry name" value="S-adenosyl-L-methionine-dependent methyltransferases"/>
    <property type="match status" value="1"/>
</dbReference>
<dbReference type="Pfam" id="PF08421">
    <property type="entry name" value="Methyltransf_13"/>
    <property type="match status" value="1"/>
</dbReference>
<dbReference type="InterPro" id="IPR013691">
    <property type="entry name" value="MeTrfase_14"/>
</dbReference>
<dbReference type="InterPro" id="IPR013630">
    <property type="entry name" value="Methyltransf_Zn-bd_dom_put"/>
</dbReference>
<keyword evidence="3" id="KW-0489">Methyltransferase</keyword>
<sequence length="402" mass="45727">MCEGKNLERVVSLSPTPPANAFIAKKDLKTKEKFFPLQVNFCLDCGQLQLTHVVSPWLLFRNYVYVSSTSSVFIAHFEEYANDLIKRFKLNKNSHVIDIGSNDGILLKPLKKNGIKVLGVDPAVKIAKEATKNGIKTLPRYLNLKLAKEIIKRFGYADVVTANNVFAHINDLDEIVKSVKTLIKETGVFVIEFPYLVDFIEKNLFDTIYHEHLSYLSLRPLIALFKRHEMEIFDAKKVNTHGGSLRVYVKKNPAKFKVQKAVFEFIALEKKLKLDDIKTYNKFASKIEKNKRKLIKILTDLRKKNKTIAGYGAPAKGNTLLNYYKIGPNILDYIVDDSEYKQGLYTPGTHIPVVPFSKIAETRPDYIFILAWNFATPLINKLSDYKKGGGHFIIPVPEATIV</sequence>
<dbReference type="PATRIC" id="fig|1618431.3.peg.91"/>
<dbReference type="InterPro" id="IPR029063">
    <property type="entry name" value="SAM-dependent_MTases_sf"/>
</dbReference>
<gene>
    <name evidence="3" type="ORF">UT77_C0001G0091</name>
</gene>
<feature type="domain" description="C-methyltransferase" evidence="2">
    <location>
        <begin position="240"/>
        <end position="397"/>
    </location>
</feature>
<dbReference type="Gene3D" id="3.40.50.150">
    <property type="entry name" value="Vaccinia Virus protein VP39"/>
    <property type="match status" value="1"/>
</dbReference>
<reference evidence="3 4" key="1">
    <citation type="journal article" date="2015" name="Nature">
        <title>rRNA introns, odd ribosomes, and small enigmatic genomes across a large radiation of phyla.</title>
        <authorList>
            <person name="Brown C.T."/>
            <person name="Hug L.A."/>
            <person name="Thomas B.C."/>
            <person name="Sharon I."/>
            <person name="Castelle C.J."/>
            <person name="Singh A."/>
            <person name="Wilkins M.J."/>
            <person name="Williams K.H."/>
            <person name="Banfield J.F."/>
        </authorList>
    </citation>
    <scope>NUCLEOTIDE SEQUENCE [LARGE SCALE GENOMIC DNA]</scope>
</reference>
<dbReference type="AlphaFoldDB" id="A0A0G0T699"/>
<dbReference type="Pfam" id="PF13489">
    <property type="entry name" value="Methyltransf_23"/>
    <property type="match status" value="1"/>
</dbReference>
<evidence type="ECO:0000259" key="2">
    <source>
        <dbReference type="Pfam" id="PF08484"/>
    </source>
</evidence>
<dbReference type="PANTHER" id="PTHR43861:SF5">
    <property type="entry name" value="BLL5978 PROTEIN"/>
    <property type="match status" value="1"/>
</dbReference>
<dbReference type="Proteomes" id="UP000034881">
    <property type="component" value="Unassembled WGS sequence"/>
</dbReference>
<dbReference type="InterPro" id="IPR038576">
    <property type="entry name" value="Methyltransf_Zn-bd_dom_put_sf"/>
</dbReference>
<evidence type="ECO:0000313" key="4">
    <source>
        <dbReference type="Proteomes" id="UP000034881"/>
    </source>
</evidence>
<evidence type="ECO:0000259" key="1">
    <source>
        <dbReference type="Pfam" id="PF08421"/>
    </source>
</evidence>
<accession>A0A0G0T699</accession>
<feature type="domain" description="Methyltransferase putative zinc binding" evidence="1">
    <location>
        <begin position="1"/>
        <end position="60"/>
    </location>
</feature>
<protein>
    <submittedName>
        <fullName evidence="3">NDP-hexose 3-C-methyltransferase</fullName>
    </submittedName>
</protein>
<dbReference type="GO" id="GO:0008168">
    <property type="term" value="F:methyltransferase activity"/>
    <property type="evidence" value="ECO:0007669"/>
    <property type="project" value="UniProtKB-KW"/>
</dbReference>
<dbReference type="EMBL" id="LBYB01000001">
    <property type="protein sequence ID" value="KKR42640.1"/>
    <property type="molecule type" value="Genomic_DNA"/>
</dbReference>
<dbReference type="Pfam" id="PF08484">
    <property type="entry name" value="Methyltransf_14"/>
    <property type="match status" value="1"/>
</dbReference>
<name>A0A0G0T699_9BACT</name>
<keyword evidence="3" id="KW-0808">Transferase</keyword>
<dbReference type="Gene3D" id="3.40.50.720">
    <property type="entry name" value="NAD(P)-binding Rossmann-like Domain"/>
    <property type="match status" value="1"/>
</dbReference>
<dbReference type="PANTHER" id="PTHR43861">
    <property type="entry name" value="TRANS-ACONITATE 2-METHYLTRANSFERASE-RELATED"/>
    <property type="match status" value="1"/>
</dbReference>
<organism evidence="3 4">
    <name type="scientific">Candidatus Daviesbacteria bacterium GW2011_GWC2_40_12</name>
    <dbReference type="NCBI Taxonomy" id="1618431"/>
    <lineage>
        <taxon>Bacteria</taxon>
        <taxon>Candidatus Daviesiibacteriota</taxon>
    </lineage>
</organism>
<proteinExistence type="predicted"/>
<dbReference type="CDD" id="cd02440">
    <property type="entry name" value="AdoMet_MTases"/>
    <property type="match status" value="1"/>
</dbReference>
<evidence type="ECO:0000313" key="3">
    <source>
        <dbReference type="EMBL" id="KKR42640.1"/>
    </source>
</evidence>
<dbReference type="Gene3D" id="6.20.50.110">
    <property type="entry name" value="Methyltransferase, zinc-binding domain"/>
    <property type="match status" value="1"/>
</dbReference>
<comment type="caution">
    <text evidence="3">The sequence shown here is derived from an EMBL/GenBank/DDBJ whole genome shotgun (WGS) entry which is preliminary data.</text>
</comment>
<dbReference type="Gene3D" id="6.10.250.3100">
    <property type="match status" value="1"/>
</dbReference>
<dbReference type="GO" id="GO:0032259">
    <property type="term" value="P:methylation"/>
    <property type="evidence" value="ECO:0007669"/>
    <property type="project" value="UniProtKB-KW"/>
</dbReference>